<dbReference type="EC" id="3.1.4.46" evidence="2"/>
<evidence type="ECO:0000256" key="3">
    <source>
        <dbReference type="ARBA" id="ARBA00022729"/>
    </source>
</evidence>
<evidence type="ECO:0000256" key="5">
    <source>
        <dbReference type="ARBA" id="ARBA00022801"/>
    </source>
</evidence>
<evidence type="ECO:0000313" key="10">
    <source>
        <dbReference type="Proteomes" id="UP000194841"/>
    </source>
</evidence>
<dbReference type="SUPFAM" id="SSF51695">
    <property type="entry name" value="PLC-like phosphodiesterases"/>
    <property type="match status" value="1"/>
</dbReference>
<feature type="signal peptide" evidence="7">
    <location>
        <begin position="1"/>
        <end position="21"/>
    </location>
</feature>
<feature type="chain" id="PRO_5012692944" description="glycerophosphodiester phosphodiesterase" evidence="7">
    <location>
        <begin position="22"/>
        <end position="405"/>
    </location>
</feature>
<dbReference type="InterPro" id="IPR017946">
    <property type="entry name" value="PLC-like_Pdiesterase_TIM-brl"/>
</dbReference>
<organism evidence="9 10">
    <name type="scientific">Pseudoalteromonas ulvae</name>
    <dbReference type="NCBI Taxonomy" id="107327"/>
    <lineage>
        <taxon>Bacteria</taxon>
        <taxon>Pseudomonadati</taxon>
        <taxon>Pseudomonadota</taxon>
        <taxon>Gammaproteobacteria</taxon>
        <taxon>Alteromonadales</taxon>
        <taxon>Pseudoalteromonadaceae</taxon>
        <taxon>Pseudoalteromonas</taxon>
    </lineage>
</organism>
<dbReference type="GO" id="GO:0006629">
    <property type="term" value="P:lipid metabolic process"/>
    <property type="evidence" value="ECO:0007669"/>
    <property type="project" value="InterPro"/>
</dbReference>
<dbReference type="RefSeq" id="WP_086743774.1">
    <property type="nucleotide sequence ID" value="NZ_MWPV01000002.1"/>
</dbReference>
<dbReference type="OrthoDB" id="9795622at2"/>
<dbReference type="PROSITE" id="PS51704">
    <property type="entry name" value="GP_PDE"/>
    <property type="match status" value="1"/>
</dbReference>
<gene>
    <name evidence="9" type="ORF">B1199_09085</name>
</gene>
<protein>
    <recommendedName>
        <fullName evidence="2">glycerophosphodiester phosphodiesterase</fullName>
        <ecNumber evidence="2">3.1.4.46</ecNumber>
    </recommendedName>
</protein>
<evidence type="ECO:0000256" key="2">
    <source>
        <dbReference type="ARBA" id="ARBA00012247"/>
    </source>
</evidence>
<comment type="similarity">
    <text evidence="1">Belongs to the glycerophosphoryl diester phosphodiesterase family.</text>
</comment>
<evidence type="ECO:0000256" key="6">
    <source>
        <dbReference type="ARBA" id="ARBA00047512"/>
    </source>
</evidence>
<dbReference type="InterPro" id="IPR030395">
    <property type="entry name" value="GP_PDE_dom"/>
</dbReference>
<evidence type="ECO:0000259" key="8">
    <source>
        <dbReference type="PROSITE" id="PS51704"/>
    </source>
</evidence>
<feature type="domain" description="GP-PDE" evidence="8">
    <location>
        <begin position="57"/>
        <end position="374"/>
    </location>
</feature>
<keyword evidence="10" id="KW-1185">Reference proteome</keyword>
<name>A0A244CS99_PSEDV</name>
<reference evidence="9 10" key="1">
    <citation type="submission" date="2017-02" db="EMBL/GenBank/DDBJ databases">
        <title>Pseudoalteromonas ulvae TC14 Genome.</title>
        <authorList>
            <person name="Molmeret M."/>
        </authorList>
    </citation>
    <scope>NUCLEOTIDE SEQUENCE [LARGE SCALE GENOMIC DNA]</scope>
    <source>
        <strain evidence="9">TC14</strain>
    </source>
</reference>
<dbReference type="PANTHER" id="PTHR43620:SF7">
    <property type="entry name" value="GLYCEROPHOSPHODIESTER PHOSPHODIESTERASE GDPD5-RELATED"/>
    <property type="match status" value="1"/>
</dbReference>
<dbReference type="GO" id="GO:0008889">
    <property type="term" value="F:glycerophosphodiester phosphodiesterase activity"/>
    <property type="evidence" value="ECO:0007669"/>
    <property type="project" value="UniProtKB-EC"/>
</dbReference>
<keyword evidence="3 7" id="KW-0732">Signal</keyword>
<evidence type="ECO:0000313" key="9">
    <source>
        <dbReference type="EMBL" id="OUL58471.1"/>
    </source>
</evidence>
<evidence type="ECO:0000256" key="7">
    <source>
        <dbReference type="SAM" id="SignalP"/>
    </source>
</evidence>
<dbReference type="Proteomes" id="UP000194841">
    <property type="component" value="Unassembled WGS sequence"/>
</dbReference>
<keyword evidence="4" id="KW-0319">Glycerol metabolism</keyword>
<dbReference type="Pfam" id="PF03009">
    <property type="entry name" value="GDPD"/>
    <property type="match status" value="1"/>
</dbReference>
<dbReference type="PANTHER" id="PTHR43620">
    <property type="entry name" value="GLYCEROPHOSPHORYL DIESTER PHOSPHODIESTERASE"/>
    <property type="match status" value="1"/>
</dbReference>
<comment type="caution">
    <text evidence="9">The sequence shown here is derived from an EMBL/GenBank/DDBJ whole genome shotgun (WGS) entry which is preliminary data.</text>
</comment>
<evidence type="ECO:0000256" key="4">
    <source>
        <dbReference type="ARBA" id="ARBA00022798"/>
    </source>
</evidence>
<keyword evidence="5" id="KW-0378">Hydrolase</keyword>
<dbReference type="AlphaFoldDB" id="A0A244CS99"/>
<dbReference type="GO" id="GO:0006071">
    <property type="term" value="P:glycerol metabolic process"/>
    <property type="evidence" value="ECO:0007669"/>
    <property type="project" value="UniProtKB-KW"/>
</dbReference>
<comment type="catalytic activity">
    <reaction evidence="6">
        <text>a sn-glycero-3-phosphodiester + H2O = an alcohol + sn-glycerol 3-phosphate + H(+)</text>
        <dbReference type="Rhea" id="RHEA:12969"/>
        <dbReference type="ChEBI" id="CHEBI:15377"/>
        <dbReference type="ChEBI" id="CHEBI:15378"/>
        <dbReference type="ChEBI" id="CHEBI:30879"/>
        <dbReference type="ChEBI" id="CHEBI:57597"/>
        <dbReference type="ChEBI" id="CHEBI:83408"/>
        <dbReference type="EC" id="3.1.4.46"/>
    </reaction>
</comment>
<accession>A0A244CS99</accession>
<sequence>MQIYNFLSCVLLCVVSLSSLANVSVGVRPNYQIELLAPSVLKSRLKSCEHKPMKGQSFAIGHRGAPLQFPEHTRESYIAAAKMGAGALECDVTFTKDAQLVCRHSQCDLHATTDILLQPSLAKTCRQPFESYNEQTGQAASALCCTSDITVDEFLTLKGKMDGVNPKAKTPAEFVQGTEKWRTDLYAQTGTLMTHKQSIQLFQSLDVKMVPELKQPMVEMPFFGLTQTQYATMLFNEYQQAGVKWQDVWLQSFQFSDIEFWLAHPTIPAEQIVWLDERYEQAEFNANDPSTWQPPMQQLAQAGLKNLAPPIWVLVQLSEQGEIIPSAYALAAKKAGLNLIAWSFERSPPRGAMWYYQSVQSAIRHSGDKLVVLDVLAQQVGVKAVFSDWPATAAYYANCLDLTGL</sequence>
<proteinExistence type="inferred from homology"/>
<dbReference type="EMBL" id="MWPV01000002">
    <property type="protein sequence ID" value="OUL58471.1"/>
    <property type="molecule type" value="Genomic_DNA"/>
</dbReference>
<evidence type="ECO:0000256" key="1">
    <source>
        <dbReference type="ARBA" id="ARBA00007277"/>
    </source>
</evidence>
<dbReference type="Gene3D" id="3.20.20.190">
    <property type="entry name" value="Phosphatidylinositol (PI) phosphodiesterase"/>
    <property type="match status" value="1"/>
</dbReference>